<feature type="transmembrane region" description="Helical" evidence="1">
    <location>
        <begin position="60"/>
        <end position="79"/>
    </location>
</feature>
<comment type="caution">
    <text evidence="2">The sequence shown here is derived from an EMBL/GenBank/DDBJ whole genome shotgun (WGS) entry which is preliminary data.</text>
</comment>
<proteinExistence type="predicted"/>
<dbReference type="Proteomes" id="UP001267426">
    <property type="component" value="Unassembled WGS sequence"/>
</dbReference>
<dbReference type="GO" id="GO:0016787">
    <property type="term" value="F:hydrolase activity"/>
    <property type="evidence" value="ECO:0007669"/>
    <property type="project" value="UniProtKB-KW"/>
</dbReference>
<protein>
    <submittedName>
        <fullName evidence="2">Metal-dependent hydrolase</fullName>
    </submittedName>
</protein>
<organism evidence="2 3">
    <name type="scientific">Rubrivirga litoralis</name>
    <dbReference type="NCBI Taxonomy" id="3075598"/>
    <lineage>
        <taxon>Bacteria</taxon>
        <taxon>Pseudomonadati</taxon>
        <taxon>Rhodothermota</taxon>
        <taxon>Rhodothermia</taxon>
        <taxon>Rhodothermales</taxon>
        <taxon>Rubricoccaceae</taxon>
        <taxon>Rubrivirga</taxon>
    </lineage>
</organism>
<keyword evidence="1" id="KW-0812">Transmembrane</keyword>
<keyword evidence="1" id="KW-1133">Transmembrane helix</keyword>
<keyword evidence="1" id="KW-0472">Membrane</keyword>
<evidence type="ECO:0000313" key="3">
    <source>
        <dbReference type="Proteomes" id="UP001267426"/>
    </source>
</evidence>
<feature type="transmembrane region" description="Helical" evidence="1">
    <location>
        <begin position="86"/>
        <end position="102"/>
    </location>
</feature>
<dbReference type="PANTHER" id="PTHR35531">
    <property type="entry name" value="INNER MEMBRANE PROTEIN YBCI-RELATED"/>
    <property type="match status" value="1"/>
</dbReference>
<dbReference type="Pfam" id="PF04307">
    <property type="entry name" value="YdjM"/>
    <property type="match status" value="1"/>
</dbReference>
<sequence length="178" mass="18952">MPTVFTHAVAALALGPSVQRTVRPLRLWALGAACGVVPDLDVLAFRLGIPYEHPLGHRGFSHSLVFAAILAAVVVAVFFRRSAHRAALGAYFFAATASHGLLDMLTDGGHGVALLAPFSNDRLFFPWRPIEVSPIGIDGFVSARGLEVLASEVLWVWGPALAVAAVLLAVRRRAPETV</sequence>
<dbReference type="EMBL" id="JAVRHT010000017">
    <property type="protein sequence ID" value="MDT0631835.1"/>
    <property type="molecule type" value="Genomic_DNA"/>
</dbReference>
<dbReference type="InterPro" id="IPR007404">
    <property type="entry name" value="YdjM-like"/>
</dbReference>
<evidence type="ECO:0000256" key="1">
    <source>
        <dbReference type="SAM" id="Phobius"/>
    </source>
</evidence>
<name>A0ABU3BRG0_9BACT</name>
<dbReference type="PANTHER" id="PTHR35531:SF1">
    <property type="entry name" value="INNER MEMBRANE PROTEIN YBCI-RELATED"/>
    <property type="match status" value="1"/>
</dbReference>
<keyword evidence="2" id="KW-0378">Hydrolase</keyword>
<gene>
    <name evidence="2" type="ORF">RM540_08775</name>
</gene>
<feature type="transmembrane region" description="Helical" evidence="1">
    <location>
        <begin position="153"/>
        <end position="170"/>
    </location>
</feature>
<keyword evidence="3" id="KW-1185">Reference proteome</keyword>
<evidence type="ECO:0000313" key="2">
    <source>
        <dbReference type="EMBL" id="MDT0631835.1"/>
    </source>
</evidence>
<dbReference type="RefSeq" id="WP_311663194.1">
    <property type="nucleotide sequence ID" value="NZ_JAVRHT010000017.1"/>
</dbReference>
<accession>A0ABU3BRG0</accession>
<reference evidence="2 3" key="1">
    <citation type="submission" date="2023-09" db="EMBL/GenBank/DDBJ databases">
        <authorList>
            <person name="Rey-Velasco X."/>
        </authorList>
    </citation>
    <scope>NUCLEOTIDE SEQUENCE [LARGE SCALE GENOMIC DNA]</scope>
    <source>
        <strain evidence="2 3">F394</strain>
    </source>
</reference>